<proteinExistence type="predicted"/>
<dbReference type="AlphaFoldDB" id="A0A450X078"/>
<name>A0A450X078_9GAMM</name>
<organism evidence="1">
    <name type="scientific">Candidatus Kentrum sp. MB</name>
    <dbReference type="NCBI Taxonomy" id="2138164"/>
    <lineage>
        <taxon>Bacteria</taxon>
        <taxon>Pseudomonadati</taxon>
        <taxon>Pseudomonadota</taxon>
        <taxon>Gammaproteobacteria</taxon>
        <taxon>Candidatus Kentrum</taxon>
    </lineage>
</organism>
<protein>
    <submittedName>
        <fullName evidence="1">Uncharacterized protein</fullName>
    </submittedName>
</protein>
<evidence type="ECO:0000313" key="1">
    <source>
        <dbReference type="EMBL" id="VFK22690.1"/>
    </source>
</evidence>
<dbReference type="EMBL" id="CAADFO010000002">
    <property type="protein sequence ID" value="VFK22690.1"/>
    <property type="molecule type" value="Genomic_DNA"/>
</dbReference>
<accession>A0A450X078</accession>
<gene>
    <name evidence="1" type="ORF">BECKMB1821G_GA0114241_1002102</name>
</gene>
<sequence length="1271" mass="142195">MLRQIRLLVLLVVVMLTLPGCAITGHANEKNLKPFTVSWQFLNARGQLSDECAADPSLKSDDLTGHEIRYGIKTIAKKDEAETLRGRLHVEVYDPGAGKTIARLGGIYKKGDNWEKLTVEAEEKHQDHYALFCDTGDEIAHMPFVILKAGTTQNAQRWKERFDDGWTLRVAQKTLVPENIAETPNRIFTPVQACNTAPPMLPRQWRACPPGVATDSLECRPVMSESKWRDVPSLHFTLPQKDATPKVEYSQYLWDWVKPDLGAKACSVTSKENTPETNLTCRTWSCYPQKMPPPYTLNFGIPFVIDKALKKRLSQSVPGIKNLPDGSHWLHLWVAKKEIMGEYSISDKEWERIVKALNEQAKGKGFNEETPMLPPFKPIEFPEMGTRAQLKPSDVTPYYNLQGADERPPKTIQYCQKTAIKDCDESDWQKANFTSATDKDWAFFTLPDNTLEIPNSPIWIRSAWGDVSEPKIWSLEEVTGGKHSIPPYDSSDKVSGLDRTLDLDNDTPASNKRIFYLSGDWPKDKLTPTEFEPKLRTADGQEIGIREWNSDSFTVSDGSISEDMANDEFTIWFVRQGSQRTAFSARLKIGLSNGTATTRNPKWHYHFLPKKLGDTEVRVKRYGGVKCIDQDTFGWLKGCPLTKNPGTEASLKLDTGQEFKNVPAPPPGQPVDLLEQLRKSPTEVRLFWPEKSRDGKKLVQRQEFPGGTLRIYSPGECPSGNPIEEHKLSSVKIDPDSRLLSIKNPSYSASAALIPLKISPQTAFLIGSKERRSGCLNAEKPNWRLLGKKLVLGIEIPPNSVREIIPLPAGISRQDATWIEPGGCKERTDNGSLECLSNQFGNEHILQGKRDGRIARTFRYQGRNFREAHHYYVELPTARKLEISALAFNSQQDQARSKCQSTPVDGTRTFDCHIITVTAKNQSPPAPKGIMLKDSHGVEAVLTLSNLKPGRLITGEEWEQAMGALPLRWFGAQPLQQRFQGKWQVALWEDSETCDGSLTHYPLDNLQAGLDNAGLRKFSNELSVANIGSLRFRLAPPDSHIATPCAALSLLPIRIQNGKFFLALDLPAPASVAANSGTVTASSGAGSAFPGTVRNRKIILIDISPEARNAFNPLLDYLYQWQPDGKTPMDLWLQDMELWGPYSNDDVVNAKAALNEDLRKLVMTPSGLTPYEFLYRPLGSFLGKRRGHHMIAILGAGWADRKWDKTLDGREKSALMHTQMNQGDLDSLTVILLDDGDRPCGRLERNWGKGLGSKFHCKAKTITEALRISGM</sequence>
<reference evidence="1" key="1">
    <citation type="submission" date="2019-02" db="EMBL/GenBank/DDBJ databases">
        <authorList>
            <person name="Gruber-Vodicka R. H."/>
            <person name="Seah K. B. B."/>
        </authorList>
    </citation>
    <scope>NUCLEOTIDE SEQUENCE</scope>
    <source>
        <strain evidence="1">BECK_BZ197</strain>
    </source>
</reference>